<dbReference type="InterPro" id="IPR001789">
    <property type="entry name" value="Sig_transdc_resp-reg_receiver"/>
</dbReference>
<evidence type="ECO:0000313" key="6">
    <source>
        <dbReference type="Proteomes" id="UP001143400"/>
    </source>
</evidence>
<keyword evidence="5" id="KW-1185">Reference proteome</keyword>
<dbReference type="GO" id="GO:0003677">
    <property type="term" value="F:DNA binding"/>
    <property type="evidence" value="ECO:0007669"/>
    <property type="project" value="UniProtKB-KW"/>
</dbReference>
<evidence type="ECO:0000313" key="5">
    <source>
        <dbReference type="Proteomes" id="UP000758856"/>
    </source>
</evidence>
<evidence type="ECO:0000313" key="4">
    <source>
        <dbReference type="EMBL" id="MBM7852799.1"/>
    </source>
</evidence>
<evidence type="ECO:0000313" key="3">
    <source>
        <dbReference type="EMBL" id="GLK57009.1"/>
    </source>
</evidence>
<sequence>MRILVVEDEALLAAELEFMIEDAGLTPSGFALDSAEARALLEASPPDMALVDVHLLDGPTGVDVAREAALTHGVVAVFMTANRKRIPEDFAGACGAISKPYTSWGMTAALRFIAGCVREGRAPGPAPASLELAPDWAQRWSVAAE</sequence>
<dbReference type="InterPro" id="IPR011006">
    <property type="entry name" value="CheY-like_superfamily"/>
</dbReference>
<proteinExistence type="predicted"/>
<comment type="caution">
    <text evidence="3">The sequence shown here is derived from an EMBL/GenBank/DDBJ whole genome shotgun (WGS) entry which is preliminary data.</text>
</comment>
<dbReference type="GO" id="GO:0000160">
    <property type="term" value="P:phosphorelay signal transduction system"/>
    <property type="evidence" value="ECO:0007669"/>
    <property type="project" value="InterPro"/>
</dbReference>
<accession>A0A9W6IXE2</accession>
<feature type="domain" description="Response regulatory" evidence="2">
    <location>
        <begin position="2"/>
        <end position="114"/>
    </location>
</feature>
<dbReference type="SMART" id="SM00448">
    <property type="entry name" value="REC"/>
    <property type="match status" value="1"/>
</dbReference>
<evidence type="ECO:0000256" key="1">
    <source>
        <dbReference type="PROSITE-ProRule" id="PRU00169"/>
    </source>
</evidence>
<evidence type="ECO:0000259" key="2">
    <source>
        <dbReference type="PROSITE" id="PS50110"/>
    </source>
</evidence>
<dbReference type="Gene3D" id="3.40.50.2300">
    <property type="match status" value="1"/>
</dbReference>
<dbReference type="Proteomes" id="UP001143400">
    <property type="component" value="Unassembled WGS sequence"/>
</dbReference>
<keyword evidence="4" id="KW-0238">DNA-binding</keyword>
<protein>
    <submittedName>
        <fullName evidence="4">DNA-binding response OmpR family regulator</fullName>
    </submittedName>
    <submittedName>
        <fullName evidence="3">Response regulator</fullName>
    </submittedName>
</protein>
<dbReference type="Pfam" id="PF00072">
    <property type="entry name" value="Response_reg"/>
    <property type="match status" value="1"/>
</dbReference>
<gene>
    <name evidence="3" type="primary">lovR_1</name>
    <name evidence="3" type="ORF">GCM10008170_30280</name>
    <name evidence="4" type="ORF">JOD31_003041</name>
</gene>
<dbReference type="Proteomes" id="UP000758856">
    <property type="component" value="Unassembled WGS sequence"/>
</dbReference>
<reference evidence="3" key="1">
    <citation type="journal article" date="2014" name="Int. J. Syst. Evol. Microbiol.">
        <title>Complete genome sequence of Corynebacterium casei LMG S-19264T (=DSM 44701T), isolated from a smear-ripened cheese.</title>
        <authorList>
            <consortium name="US DOE Joint Genome Institute (JGI-PGF)"/>
            <person name="Walter F."/>
            <person name="Albersmeier A."/>
            <person name="Kalinowski J."/>
            <person name="Ruckert C."/>
        </authorList>
    </citation>
    <scope>NUCLEOTIDE SEQUENCE</scope>
    <source>
        <strain evidence="3">VKM B-1606</strain>
    </source>
</reference>
<dbReference type="AlphaFoldDB" id="A0A9W6IXE2"/>
<dbReference type="SUPFAM" id="SSF52172">
    <property type="entry name" value="CheY-like"/>
    <property type="match status" value="1"/>
</dbReference>
<keyword evidence="1" id="KW-0597">Phosphoprotein</keyword>
<name>A0A9W6IXE2_9HYPH</name>
<dbReference type="NCBIfam" id="NF009974">
    <property type="entry name" value="PRK13435.1-6"/>
    <property type="match status" value="1"/>
</dbReference>
<organism evidence="3 6">
    <name type="scientific">Methylopila capsulata</name>
    <dbReference type="NCBI Taxonomy" id="61654"/>
    <lineage>
        <taxon>Bacteria</taxon>
        <taxon>Pseudomonadati</taxon>
        <taxon>Pseudomonadota</taxon>
        <taxon>Alphaproteobacteria</taxon>
        <taxon>Hyphomicrobiales</taxon>
        <taxon>Methylopilaceae</taxon>
        <taxon>Methylopila</taxon>
    </lineage>
</organism>
<dbReference type="PROSITE" id="PS50110">
    <property type="entry name" value="RESPONSE_REGULATORY"/>
    <property type="match status" value="1"/>
</dbReference>
<dbReference type="RefSeq" id="WP_204951252.1">
    <property type="nucleotide sequence ID" value="NZ_BSFF01000003.1"/>
</dbReference>
<dbReference type="EMBL" id="BSFF01000003">
    <property type="protein sequence ID" value="GLK57009.1"/>
    <property type="molecule type" value="Genomic_DNA"/>
</dbReference>
<dbReference type="EMBL" id="JAFBCY010000003">
    <property type="protein sequence ID" value="MBM7852799.1"/>
    <property type="molecule type" value="Genomic_DNA"/>
</dbReference>
<reference evidence="3" key="3">
    <citation type="submission" date="2023-01" db="EMBL/GenBank/DDBJ databases">
        <authorList>
            <person name="Sun Q."/>
            <person name="Evtushenko L."/>
        </authorList>
    </citation>
    <scope>NUCLEOTIDE SEQUENCE</scope>
    <source>
        <strain evidence="3">VKM B-1606</strain>
    </source>
</reference>
<feature type="modified residue" description="4-aspartylphosphate" evidence="1">
    <location>
        <position position="52"/>
    </location>
</feature>
<reference evidence="4 5" key="2">
    <citation type="submission" date="2021-01" db="EMBL/GenBank/DDBJ databases">
        <title>Genomic Encyclopedia of Type Strains, Phase IV (KMG-IV): sequencing the most valuable type-strain genomes for metagenomic binning, comparative biology and taxonomic classification.</title>
        <authorList>
            <person name="Goeker M."/>
        </authorList>
    </citation>
    <scope>NUCLEOTIDE SEQUENCE [LARGE SCALE GENOMIC DNA]</scope>
    <source>
        <strain evidence="4 5">DSM 6130</strain>
    </source>
</reference>